<reference evidence="1" key="1">
    <citation type="journal article" date="2014" name="Nat. Commun.">
        <title>The emerging biofuel crop Camelina sativa retains a highly undifferentiated hexaploid genome structure.</title>
        <authorList>
            <person name="Kagale S."/>
            <person name="Koh C."/>
            <person name="Nixon J."/>
            <person name="Bollina V."/>
            <person name="Clarke W.E."/>
            <person name="Tuteja R."/>
            <person name="Spillane C."/>
            <person name="Robinson S.J."/>
            <person name="Links M.G."/>
            <person name="Clarke C."/>
            <person name="Higgins E.E."/>
            <person name="Huebert T."/>
            <person name="Sharpe A.G."/>
            <person name="Parkin I.A."/>
        </authorList>
    </citation>
    <scope>NUCLEOTIDE SEQUENCE [LARGE SCALE GENOMIC DNA]</scope>
    <source>
        <strain evidence="1">cv. DH55</strain>
    </source>
</reference>
<evidence type="ECO:0000313" key="2">
    <source>
        <dbReference type="RefSeq" id="XP_019096619.1"/>
    </source>
</evidence>
<gene>
    <name evidence="2" type="primary">LOC109130937</name>
</gene>
<name>A0ABM1RC81_CAMSA</name>
<sequence>MERAHGKRSLGFDLCPQRNKNSIVSRCSDLSKALDFNPSCGDVYL</sequence>
<dbReference type="RefSeq" id="XP_019096619.1">
    <property type="nucleotide sequence ID" value="XM_019241074.1"/>
</dbReference>
<accession>A0ABM1RC81</accession>
<dbReference type="GeneID" id="109130937"/>
<proteinExistence type="predicted"/>
<keyword evidence="1" id="KW-1185">Reference proteome</keyword>
<dbReference type="Proteomes" id="UP000694864">
    <property type="component" value="Chromosome 3"/>
</dbReference>
<evidence type="ECO:0000313" key="1">
    <source>
        <dbReference type="Proteomes" id="UP000694864"/>
    </source>
</evidence>
<reference evidence="2" key="2">
    <citation type="submission" date="2025-08" db="UniProtKB">
        <authorList>
            <consortium name="RefSeq"/>
        </authorList>
    </citation>
    <scope>IDENTIFICATION</scope>
    <source>
        <tissue evidence="2">Leaf</tissue>
    </source>
</reference>
<protein>
    <submittedName>
        <fullName evidence="2">LOW QUALITY PROTEIN: uncharacterized protein LOC109130937</fullName>
    </submittedName>
</protein>
<organism evidence="1 2">
    <name type="scientific">Camelina sativa</name>
    <name type="common">False flax</name>
    <name type="synonym">Myagrum sativum</name>
    <dbReference type="NCBI Taxonomy" id="90675"/>
    <lineage>
        <taxon>Eukaryota</taxon>
        <taxon>Viridiplantae</taxon>
        <taxon>Streptophyta</taxon>
        <taxon>Embryophyta</taxon>
        <taxon>Tracheophyta</taxon>
        <taxon>Spermatophyta</taxon>
        <taxon>Magnoliopsida</taxon>
        <taxon>eudicotyledons</taxon>
        <taxon>Gunneridae</taxon>
        <taxon>Pentapetalae</taxon>
        <taxon>rosids</taxon>
        <taxon>malvids</taxon>
        <taxon>Brassicales</taxon>
        <taxon>Brassicaceae</taxon>
        <taxon>Camelineae</taxon>
        <taxon>Camelina</taxon>
    </lineage>
</organism>